<keyword evidence="3" id="KW-0238">DNA-binding</keyword>
<dbReference type="PANTHER" id="PTHR30408:SF12">
    <property type="entry name" value="TYPE I RESTRICTION ENZYME MJAVIII SPECIFICITY SUBUNIT"/>
    <property type="match status" value="1"/>
</dbReference>
<dbReference type="RefSeq" id="WP_167306320.1">
    <property type="nucleotide sequence ID" value="NZ_OCSU01000002.1"/>
</dbReference>
<feature type="domain" description="Type I restriction modification DNA specificity" evidence="5">
    <location>
        <begin position="275"/>
        <end position="393"/>
    </location>
</feature>
<evidence type="ECO:0000313" key="6">
    <source>
        <dbReference type="EMBL" id="SOE81031.1"/>
    </source>
</evidence>
<dbReference type="GO" id="GO:0003677">
    <property type="term" value="F:DNA binding"/>
    <property type="evidence" value="ECO:0007669"/>
    <property type="project" value="UniProtKB-KW"/>
</dbReference>
<name>A0A7Z7IAJ0_9BURK</name>
<sequence>MELKQGYKQAEAGVIPEDWNVMPLGAICTAVLDCHHSTPVWTRTGAVVIRNQNIRDGKLDLSEPSFTDERHFAERTRRAVPRFGDLVITREAPMGLVCSIPKGLKCCLGQRMVLLRINHDAVDSRYILYALLSESVQRSISVAGGTGSTVSNLRIPVLKELKILAPAKSEQRAIAMVVSDVDTQISSLDQLIAKKRDIKQAAMQQLLTGRHRLPGYAGTWKRKLLKDCVSCPPSYGINAPAVPYSDRLPRYIRITDITEDGRFAPDALVSVKDANAHCYQLSQGDLVFARTGASVGKSYRYTPNDGPLVYAGFLIRIRPDPAILLASFLAAFVSTDTYWNWVRLMSMRSGQPGINGREYGQLPVPLPEIGEQYAIADVLSDMDTELAALERKRDKTRALKQGMMQELLTGRIRLA</sequence>
<evidence type="ECO:0000256" key="3">
    <source>
        <dbReference type="ARBA" id="ARBA00023125"/>
    </source>
</evidence>
<dbReference type="Pfam" id="PF01420">
    <property type="entry name" value="Methylase_S"/>
    <property type="match status" value="2"/>
</dbReference>
<keyword evidence="4" id="KW-0175">Coiled coil</keyword>
<organism evidence="6 7">
    <name type="scientific">Caballeronia arationis</name>
    <dbReference type="NCBI Taxonomy" id="1777142"/>
    <lineage>
        <taxon>Bacteria</taxon>
        <taxon>Pseudomonadati</taxon>
        <taxon>Pseudomonadota</taxon>
        <taxon>Betaproteobacteria</taxon>
        <taxon>Burkholderiales</taxon>
        <taxon>Burkholderiaceae</taxon>
        <taxon>Caballeronia</taxon>
    </lineage>
</organism>
<keyword evidence="7" id="KW-1185">Reference proteome</keyword>
<feature type="domain" description="Type I restriction modification DNA specificity" evidence="5">
    <location>
        <begin position="16"/>
        <end position="192"/>
    </location>
</feature>
<protein>
    <submittedName>
        <fullName evidence="6">Restriction endonuclease S subunit</fullName>
    </submittedName>
</protein>
<keyword evidence="6" id="KW-0255">Endonuclease</keyword>
<evidence type="ECO:0000313" key="7">
    <source>
        <dbReference type="Proteomes" id="UP000219522"/>
    </source>
</evidence>
<keyword evidence="6" id="KW-0378">Hydrolase</keyword>
<keyword evidence="6" id="KW-0540">Nuclease</keyword>
<dbReference type="GO" id="GO:0004519">
    <property type="term" value="F:endonuclease activity"/>
    <property type="evidence" value="ECO:0007669"/>
    <property type="project" value="UniProtKB-KW"/>
</dbReference>
<evidence type="ECO:0000256" key="1">
    <source>
        <dbReference type="ARBA" id="ARBA00010923"/>
    </source>
</evidence>
<reference evidence="6 7" key="1">
    <citation type="submission" date="2017-09" db="EMBL/GenBank/DDBJ databases">
        <authorList>
            <person name="Varghese N."/>
            <person name="Submissions S."/>
        </authorList>
    </citation>
    <scope>NUCLEOTIDE SEQUENCE [LARGE SCALE GENOMIC DNA]</scope>
    <source>
        <strain evidence="6 7">OK806</strain>
    </source>
</reference>
<dbReference type="CDD" id="cd17246">
    <property type="entry name" value="RMtype1_S_SonII-TRD2-CR2_like"/>
    <property type="match status" value="1"/>
</dbReference>
<dbReference type="SUPFAM" id="SSF116734">
    <property type="entry name" value="DNA methylase specificity domain"/>
    <property type="match status" value="2"/>
</dbReference>
<dbReference type="InterPro" id="IPR000055">
    <property type="entry name" value="Restrct_endonuc_typeI_TRD"/>
</dbReference>
<dbReference type="GO" id="GO:0009307">
    <property type="term" value="P:DNA restriction-modification system"/>
    <property type="evidence" value="ECO:0007669"/>
    <property type="project" value="UniProtKB-KW"/>
</dbReference>
<evidence type="ECO:0000256" key="2">
    <source>
        <dbReference type="ARBA" id="ARBA00022747"/>
    </source>
</evidence>
<evidence type="ECO:0000256" key="4">
    <source>
        <dbReference type="SAM" id="Coils"/>
    </source>
</evidence>
<keyword evidence="2" id="KW-0680">Restriction system</keyword>
<dbReference type="Gene3D" id="3.90.220.20">
    <property type="entry name" value="DNA methylase specificity domains"/>
    <property type="match status" value="2"/>
</dbReference>
<dbReference type="Proteomes" id="UP000219522">
    <property type="component" value="Unassembled WGS sequence"/>
</dbReference>
<accession>A0A7Z7IAJ0</accession>
<dbReference type="EMBL" id="OCSU01000002">
    <property type="protein sequence ID" value="SOE81031.1"/>
    <property type="molecule type" value="Genomic_DNA"/>
</dbReference>
<dbReference type="PANTHER" id="PTHR30408">
    <property type="entry name" value="TYPE-1 RESTRICTION ENZYME ECOKI SPECIFICITY PROTEIN"/>
    <property type="match status" value="1"/>
</dbReference>
<dbReference type="Gene3D" id="1.10.287.1120">
    <property type="entry name" value="Bipartite methylase S protein"/>
    <property type="match status" value="1"/>
</dbReference>
<dbReference type="CDD" id="cd17521">
    <property type="entry name" value="RMtype1_S_Sau13435ORF2165P_TRD2-CR2_like"/>
    <property type="match status" value="1"/>
</dbReference>
<dbReference type="AlphaFoldDB" id="A0A7Z7IAJ0"/>
<comment type="caution">
    <text evidence="6">The sequence shown here is derived from an EMBL/GenBank/DDBJ whole genome shotgun (WGS) entry which is preliminary data.</text>
</comment>
<feature type="coiled-coil region" evidence="4">
    <location>
        <begin position="379"/>
        <end position="406"/>
    </location>
</feature>
<proteinExistence type="inferred from homology"/>
<evidence type="ECO:0000259" key="5">
    <source>
        <dbReference type="Pfam" id="PF01420"/>
    </source>
</evidence>
<gene>
    <name evidence="6" type="ORF">SAMN05446927_4286</name>
</gene>
<dbReference type="InterPro" id="IPR044946">
    <property type="entry name" value="Restrct_endonuc_typeI_TRD_sf"/>
</dbReference>
<dbReference type="InterPro" id="IPR052021">
    <property type="entry name" value="Type-I_RS_S_subunit"/>
</dbReference>
<comment type="similarity">
    <text evidence="1">Belongs to the type-I restriction system S methylase family.</text>
</comment>